<accession>A0A6A6WFG2</accession>
<organism evidence="2 3">
    <name type="scientific">Pseudovirgaria hyperparasitica</name>
    <dbReference type="NCBI Taxonomy" id="470096"/>
    <lineage>
        <taxon>Eukaryota</taxon>
        <taxon>Fungi</taxon>
        <taxon>Dikarya</taxon>
        <taxon>Ascomycota</taxon>
        <taxon>Pezizomycotina</taxon>
        <taxon>Dothideomycetes</taxon>
        <taxon>Dothideomycetes incertae sedis</taxon>
        <taxon>Acrospermales</taxon>
        <taxon>Acrospermaceae</taxon>
        <taxon>Pseudovirgaria</taxon>
    </lineage>
</organism>
<sequence length="511" mass="58417">MTSELHNMPKPHFRSKEEKQLMRFYEPLVLLHTLGRSRGDRTQNSVVSTGTFSERRKFLNNLAYICDFNTGGDTVTSIALQDCADGPIYWVASNSEKKVLKSHEFLMSVLSDLSRVSAESAEPSPEHKERLATELSEKIIVFAKKRINGYRSHLRTVLPRAIDYLQRRDAVENSDILDWLNSWRTNVYSEDVCRLAYDARRSENIRVLRNLGEKQNRSGNRDSIYNILHSVRHYIGRLGYHFCVAKALLNSARPLATLLTSYEVRIVAPMPPGEMPDADSKTKLDGILVRMMPNNAVALPSMQENLQAMDDKFGLTKRYLELYTDRKYSTSDKRRSAGVHAEIKVLEYFFTQKFRFVDNDKFIATSKPSCYCCHLYFKHHPLMPSEPATHCNIYLNWRPPQFVGEHFKNSVRDHPRHMLFAMIPDIRQEALQQILERSPPRQSHPDSNTGITESANLGHASIPDLSHELERLSLAGDIASCVGDYSDDIRLSDLESSDDEEGGGISLLDYE</sequence>
<reference evidence="2" key="1">
    <citation type="journal article" date="2020" name="Stud. Mycol.">
        <title>101 Dothideomycetes genomes: a test case for predicting lifestyles and emergence of pathogens.</title>
        <authorList>
            <person name="Haridas S."/>
            <person name="Albert R."/>
            <person name="Binder M."/>
            <person name="Bloem J."/>
            <person name="Labutti K."/>
            <person name="Salamov A."/>
            <person name="Andreopoulos B."/>
            <person name="Baker S."/>
            <person name="Barry K."/>
            <person name="Bills G."/>
            <person name="Bluhm B."/>
            <person name="Cannon C."/>
            <person name="Castanera R."/>
            <person name="Culley D."/>
            <person name="Daum C."/>
            <person name="Ezra D."/>
            <person name="Gonzalez J."/>
            <person name="Henrissat B."/>
            <person name="Kuo A."/>
            <person name="Liang C."/>
            <person name="Lipzen A."/>
            <person name="Lutzoni F."/>
            <person name="Magnuson J."/>
            <person name="Mondo S."/>
            <person name="Nolan M."/>
            <person name="Ohm R."/>
            <person name="Pangilinan J."/>
            <person name="Park H.-J."/>
            <person name="Ramirez L."/>
            <person name="Alfaro M."/>
            <person name="Sun H."/>
            <person name="Tritt A."/>
            <person name="Yoshinaga Y."/>
            <person name="Zwiers L.-H."/>
            <person name="Turgeon B."/>
            <person name="Goodwin S."/>
            <person name="Spatafora J."/>
            <person name="Crous P."/>
            <person name="Grigoriev I."/>
        </authorList>
    </citation>
    <scope>NUCLEOTIDE SEQUENCE</scope>
    <source>
        <strain evidence="2">CBS 121739</strain>
    </source>
</reference>
<dbReference type="GeneID" id="54490412"/>
<dbReference type="RefSeq" id="XP_033602302.1">
    <property type="nucleotide sequence ID" value="XM_033749358.1"/>
</dbReference>
<protein>
    <submittedName>
        <fullName evidence="2">Uncharacterized protein</fullName>
    </submittedName>
</protein>
<evidence type="ECO:0000256" key="1">
    <source>
        <dbReference type="SAM" id="MobiDB-lite"/>
    </source>
</evidence>
<keyword evidence="3" id="KW-1185">Reference proteome</keyword>
<dbReference type="AlphaFoldDB" id="A0A6A6WFG2"/>
<feature type="region of interest" description="Disordered" evidence="1">
    <location>
        <begin position="437"/>
        <end position="457"/>
    </location>
</feature>
<dbReference type="Proteomes" id="UP000799437">
    <property type="component" value="Unassembled WGS sequence"/>
</dbReference>
<feature type="compositionally biased region" description="Polar residues" evidence="1">
    <location>
        <begin position="445"/>
        <end position="455"/>
    </location>
</feature>
<proteinExistence type="predicted"/>
<name>A0A6A6WFG2_9PEZI</name>
<evidence type="ECO:0000313" key="2">
    <source>
        <dbReference type="EMBL" id="KAF2759851.1"/>
    </source>
</evidence>
<dbReference type="EMBL" id="ML996569">
    <property type="protein sequence ID" value="KAF2759851.1"/>
    <property type="molecule type" value="Genomic_DNA"/>
</dbReference>
<dbReference type="OrthoDB" id="3251507at2759"/>
<dbReference type="Pfam" id="PF14441">
    <property type="entry name" value="OTT_1508_deam"/>
    <property type="match status" value="1"/>
</dbReference>
<dbReference type="PANTHER" id="PTHR42037:SF1">
    <property type="match status" value="1"/>
</dbReference>
<dbReference type="InterPro" id="IPR027796">
    <property type="entry name" value="OTT_1508_deam-like"/>
</dbReference>
<gene>
    <name evidence="2" type="ORF">EJ05DRAFT_537072</name>
</gene>
<feature type="region of interest" description="Disordered" evidence="1">
    <location>
        <begin position="492"/>
        <end position="511"/>
    </location>
</feature>
<evidence type="ECO:0000313" key="3">
    <source>
        <dbReference type="Proteomes" id="UP000799437"/>
    </source>
</evidence>
<dbReference type="PANTHER" id="PTHR42037">
    <property type="match status" value="1"/>
</dbReference>